<accession>M1NK91</accession>
<name>M1NK91_DESSD</name>
<dbReference type="RefSeq" id="WP_015405671.1">
    <property type="nucleotide sequence ID" value="NC_020304.1"/>
</dbReference>
<dbReference type="HOGENOM" id="CLU_2878475_0_0_7"/>
<sequence>MKLFVRPVDFTRVHTLVYHLPEGPSVSLPPEGIEEFLEMELNNGHICDTSDIDGVIHLFPKGNA</sequence>
<evidence type="ECO:0000313" key="1">
    <source>
        <dbReference type="EMBL" id="AGF79989.1"/>
    </source>
</evidence>
<dbReference type="STRING" id="1167006.UWK_03473"/>
<organism evidence="1 2">
    <name type="scientific">Desulfocapsa sulfexigens (strain DSM 10523 / SB164P1)</name>
    <dbReference type="NCBI Taxonomy" id="1167006"/>
    <lineage>
        <taxon>Bacteria</taxon>
        <taxon>Pseudomonadati</taxon>
        <taxon>Thermodesulfobacteriota</taxon>
        <taxon>Desulfobulbia</taxon>
        <taxon>Desulfobulbales</taxon>
        <taxon>Desulfocapsaceae</taxon>
        <taxon>Desulfocapsa</taxon>
    </lineage>
</organism>
<reference evidence="2" key="1">
    <citation type="journal article" date="2013" name="Stand. Genomic Sci.">
        <title>Complete genome sequence of Desulfocapsa sulfexigens, a marine deltaproteobacterium specialized in disproportionating inorganic sulfur compounds.</title>
        <authorList>
            <person name="Finster K.W."/>
            <person name="Kjeldsen K.U."/>
            <person name="Kube M."/>
            <person name="Reinhardt R."/>
            <person name="Mussmann M."/>
            <person name="Amann R."/>
            <person name="Schreiber L."/>
        </authorList>
    </citation>
    <scope>NUCLEOTIDE SEQUENCE [LARGE SCALE GENOMIC DNA]</scope>
    <source>
        <strain evidence="2">DSM 10523 / SB164P1</strain>
    </source>
</reference>
<dbReference type="OrthoDB" id="5432516at2"/>
<protein>
    <submittedName>
        <fullName evidence="1">Uncharacterized protein</fullName>
    </submittedName>
</protein>
<dbReference type="PATRIC" id="fig|1167006.5.peg.3735"/>
<dbReference type="KEGG" id="dsf:UWK_03473"/>
<dbReference type="EMBL" id="CP003985">
    <property type="protein sequence ID" value="AGF79989.1"/>
    <property type="molecule type" value="Genomic_DNA"/>
</dbReference>
<dbReference type="AlphaFoldDB" id="M1NK91"/>
<proteinExistence type="predicted"/>
<dbReference type="Proteomes" id="UP000011721">
    <property type="component" value="Chromosome"/>
</dbReference>
<keyword evidence="2" id="KW-1185">Reference proteome</keyword>
<evidence type="ECO:0000313" key="2">
    <source>
        <dbReference type="Proteomes" id="UP000011721"/>
    </source>
</evidence>
<gene>
    <name evidence="1" type="ordered locus">UWK_03473</name>
</gene>